<dbReference type="GO" id="GO:0006313">
    <property type="term" value="P:DNA transposition"/>
    <property type="evidence" value="ECO:0007669"/>
    <property type="project" value="InterPro"/>
</dbReference>
<comment type="similarity">
    <text evidence="1">Belongs to the transposase 7 family.</text>
</comment>
<dbReference type="RefSeq" id="WP_013552174.1">
    <property type="nucleotide sequence ID" value="NC_014934.1"/>
</dbReference>
<dbReference type="InterPro" id="IPR002513">
    <property type="entry name" value="Tn3_Tnp_DDE_dom"/>
</dbReference>
<dbReference type="InterPro" id="IPR047653">
    <property type="entry name" value="Tn3-like_transpos"/>
</dbReference>
<organism evidence="7 8">
    <name type="scientific">Cellulophaga algicola (strain DSM 14237 / IC166 / ACAM 630)</name>
    <dbReference type="NCBI Taxonomy" id="688270"/>
    <lineage>
        <taxon>Bacteria</taxon>
        <taxon>Pseudomonadati</taxon>
        <taxon>Bacteroidota</taxon>
        <taxon>Flavobacteriia</taxon>
        <taxon>Flavobacteriales</taxon>
        <taxon>Flavobacteriaceae</taxon>
        <taxon>Cellulophaga</taxon>
    </lineage>
</organism>
<reference evidence="7 8" key="1">
    <citation type="journal article" date="2010" name="Stand. Genomic Sci.">
        <title>Complete genome sequence of Cellulophaga algicola type strain (IC166).</title>
        <authorList>
            <person name="Abt B."/>
            <person name="Lu M."/>
            <person name="Misra M."/>
            <person name="Han C."/>
            <person name="Nolan M."/>
            <person name="Lucas S."/>
            <person name="Hammon N."/>
            <person name="Deshpande S."/>
            <person name="Cheng J.F."/>
            <person name="Tapia R."/>
            <person name="Goodwin L."/>
            <person name="Pitluck S."/>
            <person name="Liolios K."/>
            <person name="Pagani I."/>
            <person name="Ivanova N."/>
            <person name="Mavromatis K."/>
            <person name="Ovchinikova G."/>
            <person name="Pati A."/>
            <person name="Chen A."/>
            <person name="Palaniappan K."/>
            <person name="Land M."/>
            <person name="Hauser L."/>
            <person name="Chang Y.J."/>
            <person name="Jeffries C.D."/>
            <person name="Detter J.C."/>
            <person name="Brambilla E."/>
            <person name="Rohde M."/>
            <person name="Tindall B.J."/>
            <person name="Goker M."/>
            <person name="Woyke T."/>
            <person name="Bristow J."/>
            <person name="Eisen J.A."/>
            <person name="Markowitz V."/>
            <person name="Hugenholtz P."/>
            <person name="Kyrpides N.C."/>
            <person name="Klenk H.P."/>
            <person name="Lapidus A."/>
        </authorList>
    </citation>
    <scope>NUCLEOTIDE SEQUENCE [LARGE SCALE GENOMIC DNA]</scope>
    <source>
        <strain evidence="8">DSM 14237 / IC166 / ACAM 630</strain>
    </source>
</reference>
<gene>
    <name evidence="7" type="ordered locus">Celal_3458</name>
</gene>
<feature type="domain" description="DUF4158" evidence="6">
    <location>
        <begin position="6"/>
        <end position="165"/>
    </location>
</feature>
<keyword evidence="3" id="KW-0238">DNA-binding</keyword>
<keyword evidence="2" id="KW-0815">Transposition</keyword>
<dbReference type="NCBIfam" id="NF033527">
    <property type="entry name" value="transpos_Tn3"/>
    <property type="match status" value="1"/>
</dbReference>
<dbReference type="STRING" id="688270.Celal_3458"/>
<evidence type="ECO:0000256" key="4">
    <source>
        <dbReference type="ARBA" id="ARBA00023172"/>
    </source>
</evidence>
<evidence type="ECO:0000313" key="7">
    <source>
        <dbReference type="EMBL" id="ADV50722.1"/>
    </source>
</evidence>
<name>E6X7L2_CELAD</name>
<dbReference type="Pfam" id="PF01526">
    <property type="entry name" value="DDE_Tnp_Tn3"/>
    <property type="match status" value="1"/>
</dbReference>
<dbReference type="EMBL" id="CP002453">
    <property type="protein sequence ID" value="ADV50722.1"/>
    <property type="molecule type" value="Genomic_DNA"/>
</dbReference>
<keyword evidence="8" id="KW-1185">Reference proteome</keyword>
<dbReference type="KEGG" id="cao:Celal_3458"/>
<dbReference type="Pfam" id="PF13700">
    <property type="entry name" value="DUF4158"/>
    <property type="match status" value="1"/>
</dbReference>
<proteinExistence type="inferred from homology"/>
<sequence>MPLISLLKDDDIKEFDSPTRLTDEERNAVFSVNGIEGMEGMFRKPIIKIGFILQRGYFTMQKKFFVPHQFHTEDIDFVARLCPRKNNFDISLYKKPTYIKHRAIILGLYGYRSFAEGKKLFENEANELVKTSLRPKELFNALNEFLSIKKIECPKYYVFAGTIGHALNSFETDLISVLNRNLSPQQKEILNGLMVLSSQEGGIVGKDPYLITTLKKPAQASTPRKIKESLSDFEIIAELHSDFSKMVEKTGFSMELLNYYAVWIIKAKYVQFESIRDIEKKRLYLIAFILYQYRIRQDLFVDTFLQAIQKYLNDVDNRVVHSFMGDNKKEASNKNRLNKLRGIVLSSKGQLDKVRGILFDNQYQDSEKLCLLRNLMGYDQGQFHDELLSEITKFENSGTLQLKDDMRFQEMEKGYRRIHNRVAGILRILDFNPDTSDLNILNAVQHYQKTKGKITSRAPMDFISNSEQKRIYADNGKFIPSIYKVILFKEVAHHIKAGSLNLKYSDKYKSIDEYLISKQRWETNKKELMERANIVDLDNVHKFLEDLKVDLRNQYISTNENIPNNKLLRFSREGKPIVKTPRIEVVEQGTISNLFGNDSFLPLITVLSDIRHSTDFIDSFMHYSKRSNKDVPPDAMIYAAIIALGCNIGVRKMGRISKGLGADKLEYAVRWHFSKENIDDANRRIVSLTDKLALPSIFKKDQGAKHTSSDGQKFNVGVPSLHATYSYKYFGFGKGVSAYSFIDEKSRLFYNTVISASEREAGYVIDGLMHNDGMESSIHSTDTHGYSEIVFGLCNAMGIFFAPRIKNYKDQLIYTFKENPRKYYEKMDFRILPSKNKYIDESILLGQWENILRLLCSIKLKETKSSEVLRRLSSYSKQHPLYKSLKEMGRIFKSIFILRYLDERPLRQGIEKQLNRIEQSHQFAKAIFFGNNQEFKVETKEEQEIAVGCRHLIQNAIVLWNYLFISEKLSEIIEEDEYKKILNAFSNSSIMTWQHINLHGEYDFEIAKATTLFDLEKILSMDLNTA</sequence>
<evidence type="ECO:0000259" key="5">
    <source>
        <dbReference type="Pfam" id="PF01526"/>
    </source>
</evidence>
<dbReference type="InterPro" id="IPR025296">
    <property type="entry name" value="DUF4158"/>
</dbReference>
<keyword evidence="4" id="KW-0233">DNA recombination</keyword>
<evidence type="ECO:0000259" key="6">
    <source>
        <dbReference type="Pfam" id="PF13700"/>
    </source>
</evidence>
<dbReference type="Proteomes" id="UP000008634">
    <property type="component" value="Chromosome"/>
</dbReference>
<accession>E6X7L2</accession>
<protein>
    <submittedName>
        <fullName evidence="7">Transposase Tn3 family protein</fullName>
    </submittedName>
</protein>
<dbReference type="GO" id="GO:0004803">
    <property type="term" value="F:transposase activity"/>
    <property type="evidence" value="ECO:0007669"/>
    <property type="project" value="InterPro"/>
</dbReference>
<evidence type="ECO:0000256" key="1">
    <source>
        <dbReference type="ARBA" id="ARBA00009402"/>
    </source>
</evidence>
<dbReference type="OrthoDB" id="922297at2"/>
<dbReference type="AlphaFoldDB" id="E6X7L2"/>
<dbReference type="eggNOG" id="COG4644">
    <property type="taxonomic scope" value="Bacteria"/>
</dbReference>
<evidence type="ECO:0000256" key="2">
    <source>
        <dbReference type="ARBA" id="ARBA00022578"/>
    </source>
</evidence>
<dbReference type="HOGENOM" id="CLU_009098_14_1_10"/>
<feature type="domain" description="Tn3 transposase DDE" evidence="5">
    <location>
        <begin position="606"/>
        <end position="1002"/>
    </location>
</feature>
<evidence type="ECO:0000313" key="8">
    <source>
        <dbReference type="Proteomes" id="UP000008634"/>
    </source>
</evidence>
<evidence type="ECO:0000256" key="3">
    <source>
        <dbReference type="ARBA" id="ARBA00023125"/>
    </source>
</evidence>
<dbReference type="GO" id="GO:0003677">
    <property type="term" value="F:DNA binding"/>
    <property type="evidence" value="ECO:0007669"/>
    <property type="project" value="UniProtKB-KW"/>
</dbReference>